<keyword evidence="6 7" id="KW-0472">Membrane</keyword>
<organism evidence="8 12">
    <name type="scientific">Aliarcobacter cryaerophilus</name>
    <dbReference type="NCBI Taxonomy" id="28198"/>
    <lineage>
        <taxon>Bacteria</taxon>
        <taxon>Pseudomonadati</taxon>
        <taxon>Campylobacterota</taxon>
        <taxon>Epsilonproteobacteria</taxon>
        <taxon>Campylobacterales</taxon>
        <taxon>Arcobacteraceae</taxon>
        <taxon>Aliarcobacter</taxon>
    </lineage>
</organism>
<evidence type="ECO:0000256" key="1">
    <source>
        <dbReference type="ARBA" id="ARBA00004651"/>
    </source>
</evidence>
<dbReference type="InterPro" id="IPR002191">
    <property type="entry name" value="Bac_export_3"/>
</dbReference>
<keyword evidence="8" id="KW-0282">Flagellum</keyword>
<gene>
    <name evidence="9" type="ORF">CJ668_02985</name>
    <name evidence="8" type="ORF">CJ669_00845</name>
    <name evidence="10" type="ORF">HOO34_09895</name>
</gene>
<reference evidence="10 13" key="2">
    <citation type="journal article" date="2020" name="Front. Microbiol.">
        <title>Genomic Analysis and Antimicrobial Resistance of Aliarcobacter cryaerophilus Strains From German Water Poultry.</title>
        <authorList>
            <person name="Muller E."/>
            <person name="Hotzel H."/>
            <person name="Ahlers C."/>
            <person name="Hanel I."/>
            <person name="Tomaso H."/>
            <person name="Abdel-Glil M.Y."/>
        </authorList>
    </citation>
    <scope>NUCLEOTIDE SEQUENCE [LARGE SCALE GENOMIC DNA]</scope>
    <source>
        <strain evidence="10 13">16CS1285-4</strain>
    </source>
</reference>
<dbReference type="EMBL" id="CP060693">
    <property type="protein sequence ID" value="QNM89922.1"/>
    <property type="molecule type" value="Genomic_DNA"/>
</dbReference>
<evidence type="ECO:0000256" key="4">
    <source>
        <dbReference type="ARBA" id="ARBA00022692"/>
    </source>
</evidence>
<dbReference type="RefSeq" id="WP_066154080.1">
    <property type="nucleotide sequence ID" value="NZ_CP026655.1"/>
</dbReference>
<evidence type="ECO:0000313" key="8">
    <source>
        <dbReference type="EMBL" id="PRM89075.1"/>
    </source>
</evidence>
<name>A0A2S9SR55_9BACT</name>
<feature type="transmembrane region" description="Helical" evidence="7">
    <location>
        <begin position="44"/>
        <end position="66"/>
    </location>
</feature>
<dbReference type="GO" id="GO:0009306">
    <property type="term" value="P:protein secretion"/>
    <property type="evidence" value="ECO:0007669"/>
    <property type="project" value="InterPro"/>
</dbReference>
<evidence type="ECO:0000256" key="3">
    <source>
        <dbReference type="ARBA" id="ARBA00022475"/>
    </source>
</evidence>
<evidence type="ECO:0000256" key="2">
    <source>
        <dbReference type="ARBA" id="ARBA00006156"/>
    </source>
</evidence>
<keyword evidence="4 7" id="KW-0812">Transmembrane</keyword>
<evidence type="ECO:0000313" key="10">
    <source>
        <dbReference type="EMBL" id="QNM89922.1"/>
    </source>
</evidence>
<accession>A0A2S9SR55</accession>
<evidence type="ECO:0000313" key="13">
    <source>
        <dbReference type="Proteomes" id="UP000515842"/>
    </source>
</evidence>
<dbReference type="Pfam" id="PF01313">
    <property type="entry name" value="Bac_export_3"/>
    <property type="match status" value="1"/>
</dbReference>
<comment type="similarity">
    <text evidence="2">Belongs to the FliQ/MopD/SpaQ family.</text>
</comment>
<evidence type="ECO:0000256" key="7">
    <source>
        <dbReference type="SAM" id="Phobius"/>
    </source>
</evidence>
<dbReference type="EMBL" id="NXGJ01000001">
    <property type="protein sequence ID" value="PRM89075.1"/>
    <property type="molecule type" value="Genomic_DNA"/>
</dbReference>
<sequence>MDLLAIAQNTVKIILLVGMPSLMISMIIGLIISIFSAVTQVNDAALSFVPKMIFVSAFILFTLPWVGEHIETFTIELWNMILIFGK</sequence>
<evidence type="ECO:0000313" key="9">
    <source>
        <dbReference type="EMBL" id="PRN00999.1"/>
    </source>
</evidence>
<proteinExistence type="inferred from homology"/>
<dbReference type="Proteomes" id="UP000239065">
    <property type="component" value="Unassembled WGS sequence"/>
</dbReference>
<evidence type="ECO:0000313" key="11">
    <source>
        <dbReference type="Proteomes" id="UP000238811"/>
    </source>
</evidence>
<dbReference type="PANTHER" id="PTHR34040:SF2">
    <property type="entry name" value="FLAGELLAR BIOSYNTHETIC PROTEIN FLIQ"/>
    <property type="match status" value="1"/>
</dbReference>
<keyword evidence="8" id="KW-0966">Cell projection</keyword>
<dbReference type="GO" id="GO:0005886">
    <property type="term" value="C:plasma membrane"/>
    <property type="evidence" value="ECO:0007669"/>
    <property type="project" value="UniProtKB-SubCell"/>
</dbReference>
<dbReference type="PANTHER" id="PTHR34040">
    <property type="entry name" value="FLAGELLAR BIOSYNTHETIC PROTEIN FLIQ"/>
    <property type="match status" value="1"/>
</dbReference>
<feature type="transmembrane region" description="Helical" evidence="7">
    <location>
        <begin position="12"/>
        <end position="38"/>
    </location>
</feature>
<keyword evidence="8" id="KW-0969">Cilium</keyword>
<keyword evidence="5 7" id="KW-1133">Transmembrane helix</keyword>
<evidence type="ECO:0000256" key="5">
    <source>
        <dbReference type="ARBA" id="ARBA00022989"/>
    </source>
</evidence>
<dbReference type="EMBL" id="NXGD01000003">
    <property type="protein sequence ID" value="PRN00999.1"/>
    <property type="molecule type" value="Genomic_DNA"/>
</dbReference>
<reference evidence="11 12" key="1">
    <citation type="submission" date="2017-09" db="EMBL/GenBank/DDBJ databases">
        <title>Reassesment of A. cryaerophilus.</title>
        <authorList>
            <person name="Perez-Cataluna A."/>
            <person name="Collado L."/>
            <person name="Salgado O."/>
            <person name="Lefinanco V."/>
            <person name="Figueras M.J."/>
        </authorList>
    </citation>
    <scope>NUCLEOTIDE SEQUENCE [LARGE SCALE GENOMIC DNA]</scope>
    <source>
        <strain evidence="9 11">LMG 10229</strain>
        <strain evidence="8 12">LMG 9861</strain>
    </source>
</reference>
<evidence type="ECO:0000256" key="6">
    <source>
        <dbReference type="ARBA" id="ARBA00023136"/>
    </source>
</evidence>
<dbReference type="Proteomes" id="UP000515842">
    <property type="component" value="Chromosome"/>
</dbReference>
<dbReference type="PRINTS" id="PR00952">
    <property type="entry name" value="TYPE3IMQPROT"/>
</dbReference>
<evidence type="ECO:0000313" key="12">
    <source>
        <dbReference type="Proteomes" id="UP000239065"/>
    </source>
</evidence>
<protein>
    <submittedName>
        <fullName evidence="10">Flagellar biosynthetic protein FliQ</fullName>
    </submittedName>
    <submittedName>
        <fullName evidence="8">Flagellar export apparatus protein FliQ</fullName>
    </submittedName>
</protein>
<keyword evidence="3" id="KW-1003">Cell membrane</keyword>
<dbReference type="Proteomes" id="UP000238811">
    <property type="component" value="Unassembled WGS sequence"/>
</dbReference>
<dbReference type="AlphaFoldDB" id="A0A2S9SR55"/>
<comment type="subcellular location">
    <subcellularLocation>
        <location evidence="1">Cell membrane</location>
        <topology evidence="1">Multi-pass membrane protein</topology>
    </subcellularLocation>
</comment>